<sequence length="60" mass="7298">MTTDRRYGERLAAVHEKDSWQRHPSQTWRSKRYDGSNLQRHREKERGKKRWGFGGAGLWR</sequence>
<dbReference type="EMBL" id="JAGKHQ010000002">
    <property type="protein sequence ID" value="KAG7522315.1"/>
    <property type="molecule type" value="Genomic_DNA"/>
</dbReference>
<evidence type="ECO:0000256" key="1">
    <source>
        <dbReference type="SAM" id="MobiDB-lite"/>
    </source>
</evidence>
<evidence type="ECO:0000313" key="2">
    <source>
        <dbReference type="EMBL" id="KAG7522315.1"/>
    </source>
</evidence>
<keyword evidence="3" id="KW-1185">Reference proteome</keyword>
<dbReference type="AlphaFoldDB" id="A0AAV6SYM1"/>
<name>A0AAV6SYM1_SOLSE</name>
<gene>
    <name evidence="2" type="ORF">JOB18_019405</name>
</gene>
<dbReference type="Proteomes" id="UP000693946">
    <property type="component" value="Linkage Group LG10"/>
</dbReference>
<feature type="region of interest" description="Disordered" evidence="1">
    <location>
        <begin position="15"/>
        <end position="60"/>
    </location>
</feature>
<protein>
    <submittedName>
        <fullName evidence="2">Uncharacterized protein</fullName>
    </submittedName>
</protein>
<reference evidence="2 3" key="1">
    <citation type="journal article" date="2021" name="Sci. Rep.">
        <title>Chromosome anchoring in Senegalese sole (Solea senegalensis) reveals sex-associated markers and genome rearrangements in flatfish.</title>
        <authorList>
            <person name="Guerrero-Cozar I."/>
            <person name="Gomez-Garrido J."/>
            <person name="Berbel C."/>
            <person name="Martinez-Blanch J.F."/>
            <person name="Alioto T."/>
            <person name="Claros M.G."/>
            <person name="Gagnaire P.A."/>
            <person name="Manchado M."/>
        </authorList>
    </citation>
    <scope>NUCLEOTIDE SEQUENCE [LARGE SCALE GENOMIC DNA]</scope>
    <source>
        <strain evidence="2">Sse05_10M</strain>
    </source>
</reference>
<evidence type="ECO:0000313" key="3">
    <source>
        <dbReference type="Proteomes" id="UP000693946"/>
    </source>
</evidence>
<comment type="caution">
    <text evidence="2">The sequence shown here is derived from an EMBL/GenBank/DDBJ whole genome shotgun (WGS) entry which is preliminary data.</text>
</comment>
<accession>A0AAV6SYM1</accession>
<organism evidence="2 3">
    <name type="scientific">Solea senegalensis</name>
    <name type="common">Senegalese sole</name>
    <dbReference type="NCBI Taxonomy" id="28829"/>
    <lineage>
        <taxon>Eukaryota</taxon>
        <taxon>Metazoa</taxon>
        <taxon>Chordata</taxon>
        <taxon>Craniata</taxon>
        <taxon>Vertebrata</taxon>
        <taxon>Euteleostomi</taxon>
        <taxon>Actinopterygii</taxon>
        <taxon>Neopterygii</taxon>
        <taxon>Teleostei</taxon>
        <taxon>Neoteleostei</taxon>
        <taxon>Acanthomorphata</taxon>
        <taxon>Carangaria</taxon>
        <taxon>Pleuronectiformes</taxon>
        <taxon>Pleuronectoidei</taxon>
        <taxon>Soleidae</taxon>
        <taxon>Solea</taxon>
    </lineage>
</organism>
<proteinExistence type="predicted"/>